<evidence type="ECO:0000313" key="4">
    <source>
        <dbReference type="Proteomes" id="UP000787625"/>
    </source>
</evidence>
<protein>
    <recommendedName>
        <fullName evidence="2">GEVED domain-containing protein</fullName>
    </recommendedName>
</protein>
<evidence type="ECO:0000259" key="2">
    <source>
        <dbReference type="Pfam" id="PF20009"/>
    </source>
</evidence>
<evidence type="ECO:0000256" key="1">
    <source>
        <dbReference type="SAM" id="SignalP"/>
    </source>
</evidence>
<feature type="chain" id="PRO_5038758287" description="GEVED domain-containing protein" evidence="1">
    <location>
        <begin position="23"/>
        <end position="207"/>
    </location>
</feature>
<dbReference type="InterPro" id="IPR045474">
    <property type="entry name" value="GEVED"/>
</dbReference>
<organism evidence="3 4">
    <name type="scientific">Candidatus Avibacteroides avistercoris</name>
    <dbReference type="NCBI Taxonomy" id="2840690"/>
    <lineage>
        <taxon>Bacteria</taxon>
        <taxon>Pseudomonadati</taxon>
        <taxon>Bacteroidota</taxon>
        <taxon>Bacteroidia</taxon>
        <taxon>Bacteroidales</taxon>
        <taxon>Bacteroidaceae</taxon>
        <taxon>Bacteroidaceae incertae sedis</taxon>
        <taxon>Candidatus Avibacteroides</taxon>
    </lineage>
</organism>
<name>A0A9D2ZUX9_9BACT</name>
<dbReference type="Proteomes" id="UP000787625">
    <property type="component" value="Unassembled WGS sequence"/>
</dbReference>
<gene>
    <name evidence="3" type="ORF">IAA93_04515</name>
</gene>
<dbReference type="Pfam" id="PF20009">
    <property type="entry name" value="GEVED"/>
    <property type="match status" value="1"/>
</dbReference>
<accession>A0A9D2ZUX9</accession>
<dbReference type="EMBL" id="DWUP01000092">
    <property type="protein sequence ID" value="HJD52971.1"/>
    <property type="molecule type" value="Genomic_DNA"/>
</dbReference>
<keyword evidence="1" id="KW-0732">Signal</keyword>
<proteinExistence type="predicted"/>
<sequence length="207" mass="22376">MSLTKYFLSLSMLLGLGLAANAQDWGTPTGTTGQASDKDDKDRYVTSVTTTGATEDLSYSNGSLPSSVYVYTGEGMTVERGQTVTLHVTTSEDMIWCAGMTYVDWNLDYDFDDEGESYPKVGLEVNDDGSSNLPYSGNPGIVDYTVELTVPEDAALGTTRLRLQYQDAWHNPPKGHSHSAMDEIQKGGVYDFDVTITEAAAPVEGPT</sequence>
<reference evidence="3" key="2">
    <citation type="submission" date="2021-04" db="EMBL/GenBank/DDBJ databases">
        <authorList>
            <person name="Gilroy R."/>
        </authorList>
    </citation>
    <scope>NUCLEOTIDE SEQUENCE</scope>
    <source>
        <strain evidence="3">MalCec1-1739</strain>
    </source>
</reference>
<feature type="signal peptide" evidence="1">
    <location>
        <begin position="1"/>
        <end position="22"/>
    </location>
</feature>
<reference evidence="3" key="1">
    <citation type="journal article" date="2021" name="PeerJ">
        <title>Extensive microbial diversity within the chicken gut microbiome revealed by metagenomics and culture.</title>
        <authorList>
            <person name="Gilroy R."/>
            <person name="Ravi A."/>
            <person name="Getino M."/>
            <person name="Pursley I."/>
            <person name="Horton D.L."/>
            <person name="Alikhan N.F."/>
            <person name="Baker D."/>
            <person name="Gharbi K."/>
            <person name="Hall N."/>
            <person name="Watson M."/>
            <person name="Adriaenssens E.M."/>
            <person name="Foster-Nyarko E."/>
            <person name="Jarju S."/>
            <person name="Secka A."/>
            <person name="Antonio M."/>
            <person name="Oren A."/>
            <person name="Chaudhuri R.R."/>
            <person name="La Ragione R."/>
            <person name="Hildebrand F."/>
            <person name="Pallen M.J."/>
        </authorList>
    </citation>
    <scope>NUCLEOTIDE SEQUENCE</scope>
    <source>
        <strain evidence="3">MalCec1-1739</strain>
    </source>
</reference>
<evidence type="ECO:0000313" key="3">
    <source>
        <dbReference type="EMBL" id="HJD52971.1"/>
    </source>
</evidence>
<feature type="domain" description="GEVED" evidence="2">
    <location>
        <begin position="102"/>
        <end position="194"/>
    </location>
</feature>
<dbReference type="AlphaFoldDB" id="A0A9D2ZUX9"/>
<comment type="caution">
    <text evidence="3">The sequence shown here is derived from an EMBL/GenBank/DDBJ whole genome shotgun (WGS) entry which is preliminary data.</text>
</comment>
<feature type="non-terminal residue" evidence="3">
    <location>
        <position position="207"/>
    </location>
</feature>